<dbReference type="GO" id="GO:0003723">
    <property type="term" value="F:RNA binding"/>
    <property type="evidence" value="ECO:0007669"/>
    <property type="project" value="UniProtKB-KW"/>
</dbReference>
<dbReference type="InterPro" id="IPR036986">
    <property type="entry name" value="S4_RNA-bd_sf"/>
</dbReference>
<evidence type="ECO:0000256" key="8">
    <source>
        <dbReference type="SAM" id="MobiDB-lite"/>
    </source>
</evidence>
<name>A0A9Q3UL51_9GAMM</name>
<dbReference type="RefSeq" id="WP_228234138.1">
    <property type="nucleotide sequence ID" value="NZ_ARXL01000081.1"/>
</dbReference>
<dbReference type="GO" id="GO:0000455">
    <property type="term" value="P:enzyme-directed rRNA pseudouridine synthesis"/>
    <property type="evidence" value="ECO:0007669"/>
    <property type="project" value="UniProtKB-ARBA"/>
</dbReference>
<dbReference type="InterPro" id="IPR020103">
    <property type="entry name" value="PsdUridine_synth_cat_dom_sf"/>
</dbReference>
<dbReference type="InterPro" id="IPR000748">
    <property type="entry name" value="PsdUridine_synth_RsuA/RluB/E/F"/>
</dbReference>
<keyword evidence="11" id="KW-1185">Reference proteome</keyword>
<dbReference type="GO" id="GO:0160136">
    <property type="term" value="F:16S rRNA pseudouridine(516) synthase activity"/>
    <property type="evidence" value="ECO:0007669"/>
    <property type="project" value="UniProtKB-EC"/>
</dbReference>
<comment type="function">
    <text evidence="5">Responsible for synthesis of pseudouridine from uracil-516 in 16S ribosomal RNA.</text>
</comment>
<dbReference type="PROSITE" id="PS50889">
    <property type="entry name" value="S4"/>
    <property type="match status" value="1"/>
</dbReference>
<organism evidence="10 11">
    <name type="scientific">Alloalcanivorax marinus</name>
    <dbReference type="NCBI Taxonomy" id="1177169"/>
    <lineage>
        <taxon>Bacteria</taxon>
        <taxon>Pseudomonadati</taxon>
        <taxon>Pseudomonadota</taxon>
        <taxon>Gammaproteobacteria</taxon>
        <taxon>Oceanospirillales</taxon>
        <taxon>Alcanivoracaceae</taxon>
        <taxon>Alloalcanivorax</taxon>
    </lineage>
</organism>
<dbReference type="NCBIfam" id="TIGR00093">
    <property type="entry name" value="pseudouridine synthase"/>
    <property type="match status" value="1"/>
</dbReference>
<dbReference type="Pfam" id="PF01479">
    <property type="entry name" value="S4"/>
    <property type="match status" value="1"/>
</dbReference>
<dbReference type="Gene3D" id="3.30.70.580">
    <property type="entry name" value="Pseudouridine synthase I, catalytic domain, N-terminal subdomain"/>
    <property type="match status" value="1"/>
</dbReference>
<evidence type="ECO:0000256" key="2">
    <source>
        <dbReference type="ARBA" id="ARBA00022884"/>
    </source>
</evidence>
<keyword evidence="2 6" id="KW-0694">RNA-binding</keyword>
<keyword evidence="3 7" id="KW-0413">Isomerase</keyword>
<evidence type="ECO:0000256" key="3">
    <source>
        <dbReference type="ARBA" id="ARBA00023235"/>
    </source>
</evidence>
<dbReference type="SUPFAM" id="SSF55120">
    <property type="entry name" value="Pseudouridine synthase"/>
    <property type="match status" value="1"/>
</dbReference>
<evidence type="ECO:0000256" key="1">
    <source>
        <dbReference type="ARBA" id="ARBA00008348"/>
    </source>
</evidence>
<protein>
    <recommendedName>
        <fullName evidence="7">Pseudouridine synthase</fullName>
        <ecNumber evidence="7">5.4.99.-</ecNumber>
    </recommendedName>
</protein>
<evidence type="ECO:0000256" key="7">
    <source>
        <dbReference type="RuleBase" id="RU003887"/>
    </source>
</evidence>
<comment type="caution">
    <text evidence="10">The sequence shown here is derived from an EMBL/GenBank/DDBJ whole genome shotgun (WGS) entry which is preliminary data.</text>
</comment>
<reference evidence="10" key="1">
    <citation type="submission" date="2021-10" db="EMBL/GenBank/DDBJ databases">
        <title>The diversity and Nitrogen Metabolism of Culturable Nitrate-Utilizing Bacteria Within the Oxygen Minimum Zone of the Changjiang (Yangtze River)Estuary.</title>
        <authorList>
            <person name="Zhang D."/>
            <person name="Zheng J."/>
            <person name="Liu S."/>
            <person name="He W."/>
        </authorList>
    </citation>
    <scope>NUCLEOTIDE SEQUENCE</scope>
    <source>
        <strain evidence="10">FXH-223</strain>
    </source>
</reference>
<evidence type="ECO:0000256" key="5">
    <source>
        <dbReference type="ARBA" id="ARBA00037590"/>
    </source>
</evidence>
<dbReference type="InterPro" id="IPR042092">
    <property type="entry name" value="PsdUridine_s_RsuA/RluB/E/F_cat"/>
</dbReference>
<evidence type="ECO:0000313" key="11">
    <source>
        <dbReference type="Proteomes" id="UP001108027"/>
    </source>
</evidence>
<dbReference type="InterPro" id="IPR018496">
    <property type="entry name" value="PsdUridine_synth_RsuA/RluB_CS"/>
</dbReference>
<dbReference type="AlphaFoldDB" id="A0A9Q3UL51"/>
<dbReference type="CDD" id="cd00165">
    <property type="entry name" value="S4"/>
    <property type="match status" value="1"/>
</dbReference>
<dbReference type="Proteomes" id="UP001108027">
    <property type="component" value="Unassembled WGS sequence"/>
</dbReference>
<dbReference type="PANTHER" id="PTHR47683">
    <property type="entry name" value="PSEUDOURIDINE SYNTHASE FAMILY PROTEIN-RELATED"/>
    <property type="match status" value="1"/>
</dbReference>
<dbReference type="SMART" id="SM00363">
    <property type="entry name" value="S4"/>
    <property type="match status" value="1"/>
</dbReference>
<gene>
    <name evidence="10" type="ORF">LL252_11665</name>
</gene>
<dbReference type="EMBL" id="JAJGNA010000013">
    <property type="protein sequence ID" value="MCC4309231.1"/>
    <property type="molecule type" value="Genomic_DNA"/>
</dbReference>
<comment type="catalytic activity">
    <reaction evidence="4">
        <text>uridine(516) in 16S rRNA = pseudouridine(516) in 16S rRNA</text>
        <dbReference type="Rhea" id="RHEA:38867"/>
        <dbReference type="Rhea" id="RHEA-COMP:10089"/>
        <dbReference type="Rhea" id="RHEA-COMP:10090"/>
        <dbReference type="ChEBI" id="CHEBI:65314"/>
        <dbReference type="ChEBI" id="CHEBI:65315"/>
        <dbReference type="EC" id="5.4.99.19"/>
    </reaction>
</comment>
<dbReference type="InterPro" id="IPR002942">
    <property type="entry name" value="S4_RNA-bd"/>
</dbReference>
<dbReference type="InterPro" id="IPR006145">
    <property type="entry name" value="PsdUridine_synth_RsuA/RluA"/>
</dbReference>
<feature type="region of interest" description="Disordered" evidence="8">
    <location>
        <begin position="221"/>
        <end position="243"/>
    </location>
</feature>
<evidence type="ECO:0000256" key="4">
    <source>
        <dbReference type="ARBA" id="ARBA00036749"/>
    </source>
</evidence>
<dbReference type="EC" id="5.4.99.-" evidence="7"/>
<dbReference type="CDD" id="cd02553">
    <property type="entry name" value="PseudoU_synth_RsuA"/>
    <property type="match status" value="1"/>
</dbReference>
<dbReference type="Pfam" id="PF00849">
    <property type="entry name" value="PseudoU_synth_2"/>
    <property type="match status" value="1"/>
</dbReference>
<dbReference type="InterPro" id="IPR050343">
    <property type="entry name" value="RsuA_PseudoU_synthase"/>
</dbReference>
<dbReference type="PANTHER" id="PTHR47683:SF4">
    <property type="entry name" value="PSEUDOURIDINE SYNTHASE"/>
    <property type="match status" value="1"/>
</dbReference>
<dbReference type="PROSITE" id="PS01149">
    <property type="entry name" value="PSI_RSU"/>
    <property type="match status" value="1"/>
</dbReference>
<accession>A0A9Q3UL51</accession>
<evidence type="ECO:0000259" key="9">
    <source>
        <dbReference type="SMART" id="SM00363"/>
    </source>
</evidence>
<evidence type="ECO:0000256" key="6">
    <source>
        <dbReference type="PROSITE-ProRule" id="PRU00182"/>
    </source>
</evidence>
<sequence length="243" mass="27219">MRLDRFLARRAGLGRRGAREALAAGRVSVDDRPVRDGHHPVDVFSAVALDGVALCRREPRYLMLHKPAGCVSATRDPRHPTVLDLIDEPADRKADLHLAGRLDFNSTGLLLLTNDGRWSRRLTDPGSGEKVYHVRTEDPITADYVAVFRDGLYFRYEDLTTLPAALDILGPREARVTLREGRYHHIKRLFGHFNNRVVALHRESVAGIRLDPALAPGRYRPLTDEELRTSRRTGGAAGRRPGD</sequence>
<feature type="domain" description="RNA-binding S4" evidence="9">
    <location>
        <begin position="1"/>
        <end position="58"/>
    </location>
</feature>
<dbReference type="Gene3D" id="3.10.290.10">
    <property type="entry name" value="RNA-binding S4 domain"/>
    <property type="match status" value="1"/>
</dbReference>
<comment type="similarity">
    <text evidence="1 7">Belongs to the pseudouridine synthase RsuA family.</text>
</comment>
<dbReference type="SUPFAM" id="SSF55174">
    <property type="entry name" value="Alpha-L RNA-binding motif"/>
    <property type="match status" value="1"/>
</dbReference>
<proteinExistence type="inferred from homology"/>
<evidence type="ECO:0000313" key="10">
    <source>
        <dbReference type="EMBL" id="MCC4309231.1"/>
    </source>
</evidence>
<dbReference type="Gene3D" id="3.30.70.1560">
    <property type="entry name" value="Alpha-L RNA-binding motif"/>
    <property type="match status" value="1"/>
</dbReference>
<dbReference type="InterPro" id="IPR020094">
    <property type="entry name" value="TruA/RsuA/RluB/E/F_N"/>
</dbReference>